<reference evidence="2 3" key="1">
    <citation type="submission" date="2020-02" db="EMBL/GenBank/DDBJ databases">
        <title>Characterization of vanA genotype vancomycin-resistant Enterococcus saigonensis VE80.</title>
        <authorList>
            <person name="Harada T."/>
            <person name="Motooka D."/>
            <person name="Nakamura S."/>
            <person name="Yamamoto Y."/>
            <person name="Kawahara R."/>
            <person name="Kawatsu K."/>
        </authorList>
    </citation>
    <scope>NUCLEOTIDE SEQUENCE [LARGE SCALE GENOMIC DNA]</scope>
    <source>
        <strain evidence="2 3">VE80</strain>
    </source>
</reference>
<organism evidence="2 3">
    <name type="scientific">Enterococcus saigonensis</name>
    <dbReference type="NCBI Taxonomy" id="1805431"/>
    <lineage>
        <taxon>Bacteria</taxon>
        <taxon>Bacillati</taxon>
        <taxon>Bacillota</taxon>
        <taxon>Bacilli</taxon>
        <taxon>Lactobacillales</taxon>
        <taxon>Enterococcaceae</taxon>
        <taxon>Enterococcus</taxon>
    </lineage>
</organism>
<feature type="region of interest" description="Disordered" evidence="1">
    <location>
        <begin position="33"/>
        <end position="54"/>
    </location>
</feature>
<accession>A0A679IN28</accession>
<dbReference type="AlphaFoldDB" id="A0A679IN28"/>
<sequence length="54" mass="6364">MNRAEALKIGKIIADRWWRANYLTIKTRQNIERMKKATPPGSNESQTKIPIRRL</sequence>
<dbReference type="KEGG" id="esg:EsVE80_21990"/>
<name>A0A679IN28_9ENTE</name>
<dbReference type="Proteomes" id="UP000502998">
    <property type="component" value="Chromosome"/>
</dbReference>
<evidence type="ECO:0000313" key="3">
    <source>
        <dbReference type="Proteomes" id="UP000502998"/>
    </source>
</evidence>
<evidence type="ECO:0000256" key="1">
    <source>
        <dbReference type="SAM" id="MobiDB-lite"/>
    </source>
</evidence>
<gene>
    <name evidence="2" type="ORF">EsVE80_21990</name>
</gene>
<keyword evidence="3" id="KW-1185">Reference proteome</keyword>
<protein>
    <submittedName>
        <fullName evidence="2">Uncharacterized protein</fullName>
    </submittedName>
</protein>
<dbReference type="EMBL" id="AP022822">
    <property type="protein sequence ID" value="BCA86676.1"/>
    <property type="molecule type" value="Genomic_DNA"/>
</dbReference>
<proteinExistence type="predicted"/>
<evidence type="ECO:0000313" key="2">
    <source>
        <dbReference type="EMBL" id="BCA86676.1"/>
    </source>
</evidence>